<dbReference type="InterPro" id="IPR029044">
    <property type="entry name" value="Nucleotide-diphossugar_trans"/>
</dbReference>
<dbReference type="EMBL" id="JBHSKP010000013">
    <property type="protein sequence ID" value="MFC5154104.1"/>
    <property type="molecule type" value="Genomic_DNA"/>
</dbReference>
<sequence length="249" mass="26200">MTGSRDTVVLPLAGRGTRLGLPTPKELLPVGPGRVALDGTLDLVAPHAGRLRLVAVLGEDREPTARHLERRCHEMKLPLAVVRQDPGVPESTGAVLSAAAWYGPATLVLLADQILDTPAPAAVGEALDLIRSGGESVFLAAREDRAERLAVDGALQLQRDAGGLLRVTDYADKPGLEGVDRFNAVWFGYAFAHRAAEGFVGALHRATLGLPEHPHHTGAVLRAVAVEVGPFTDLGTWPAVTAHWTGAAS</sequence>
<evidence type="ECO:0000313" key="1">
    <source>
        <dbReference type="EMBL" id="MFC5154104.1"/>
    </source>
</evidence>
<evidence type="ECO:0000313" key="2">
    <source>
        <dbReference type="Proteomes" id="UP001596160"/>
    </source>
</evidence>
<dbReference type="Gene3D" id="3.90.550.10">
    <property type="entry name" value="Spore Coat Polysaccharide Biosynthesis Protein SpsA, Chain A"/>
    <property type="match status" value="1"/>
</dbReference>
<organism evidence="1 2">
    <name type="scientific">Streptomyces amakusaensis</name>
    <dbReference type="NCBI Taxonomy" id="67271"/>
    <lineage>
        <taxon>Bacteria</taxon>
        <taxon>Bacillati</taxon>
        <taxon>Actinomycetota</taxon>
        <taxon>Actinomycetes</taxon>
        <taxon>Kitasatosporales</taxon>
        <taxon>Streptomycetaceae</taxon>
        <taxon>Streptomyces</taxon>
    </lineage>
</organism>
<protein>
    <submittedName>
        <fullName evidence="1">Uncharacterized protein</fullName>
    </submittedName>
</protein>
<gene>
    <name evidence="1" type="ORF">ACFPRH_20425</name>
</gene>
<proteinExistence type="predicted"/>
<dbReference type="Proteomes" id="UP001596160">
    <property type="component" value="Unassembled WGS sequence"/>
</dbReference>
<accession>A0ABW0ANJ9</accession>
<dbReference type="SUPFAM" id="SSF53448">
    <property type="entry name" value="Nucleotide-diphospho-sugar transferases"/>
    <property type="match status" value="1"/>
</dbReference>
<comment type="caution">
    <text evidence="1">The sequence shown here is derived from an EMBL/GenBank/DDBJ whole genome shotgun (WGS) entry which is preliminary data.</text>
</comment>
<dbReference type="RefSeq" id="WP_344480254.1">
    <property type="nucleotide sequence ID" value="NZ_BAAASB010000014.1"/>
</dbReference>
<reference evidence="2" key="1">
    <citation type="journal article" date="2019" name="Int. J. Syst. Evol. Microbiol.">
        <title>The Global Catalogue of Microorganisms (GCM) 10K type strain sequencing project: providing services to taxonomists for standard genome sequencing and annotation.</title>
        <authorList>
            <consortium name="The Broad Institute Genomics Platform"/>
            <consortium name="The Broad Institute Genome Sequencing Center for Infectious Disease"/>
            <person name="Wu L."/>
            <person name="Ma J."/>
        </authorList>
    </citation>
    <scope>NUCLEOTIDE SEQUENCE [LARGE SCALE GENOMIC DNA]</scope>
    <source>
        <strain evidence="2">PCU 266</strain>
    </source>
</reference>
<keyword evidence="2" id="KW-1185">Reference proteome</keyword>
<name>A0ABW0ANJ9_9ACTN</name>